<dbReference type="PANTHER" id="PTHR24186:SF38">
    <property type="entry name" value="ANKYRIN REPEAT FAMILY PROTEIN"/>
    <property type="match status" value="1"/>
</dbReference>
<keyword evidence="6 8" id="KW-0472">Membrane</keyword>
<evidence type="ECO:0000256" key="7">
    <source>
        <dbReference type="PROSITE-ProRule" id="PRU00023"/>
    </source>
</evidence>
<keyword evidence="4 8" id="KW-1133">Transmembrane helix</keyword>
<dbReference type="Pfam" id="PF13962">
    <property type="entry name" value="PGG"/>
    <property type="match status" value="1"/>
</dbReference>
<dbReference type="InterPro" id="IPR036770">
    <property type="entry name" value="Ankyrin_rpt-contain_sf"/>
</dbReference>
<feature type="repeat" description="ANK" evidence="7">
    <location>
        <begin position="173"/>
        <end position="194"/>
    </location>
</feature>
<organism evidence="10 11">
    <name type="scientific">Cinnamomum micranthum f. kanehirae</name>
    <dbReference type="NCBI Taxonomy" id="337451"/>
    <lineage>
        <taxon>Eukaryota</taxon>
        <taxon>Viridiplantae</taxon>
        <taxon>Streptophyta</taxon>
        <taxon>Embryophyta</taxon>
        <taxon>Tracheophyta</taxon>
        <taxon>Spermatophyta</taxon>
        <taxon>Magnoliopsida</taxon>
        <taxon>Magnoliidae</taxon>
        <taxon>Laurales</taxon>
        <taxon>Lauraceae</taxon>
        <taxon>Cinnamomum</taxon>
    </lineage>
</organism>
<proteinExistence type="predicted"/>
<dbReference type="Proteomes" id="UP000283530">
    <property type="component" value="Unassembled WGS sequence"/>
</dbReference>
<dbReference type="PROSITE" id="PS50297">
    <property type="entry name" value="ANK_REP_REGION"/>
    <property type="match status" value="2"/>
</dbReference>
<feature type="transmembrane region" description="Helical" evidence="8">
    <location>
        <begin position="375"/>
        <end position="401"/>
    </location>
</feature>
<evidence type="ECO:0000256" key="6">
    <source>
        <dbReference type="ARBA" id="ARBA00023136"/>
    </source>
</evidence>
<dbReference type="PROSITE" id="PS50088">
    <property type="entry name" value="ANK_REPEAT"/>
    <property type="match status" value="2"/>
</dbReference>
<feature type="transmembrane region" description="Helical" evidence="8">
    <location>
        <begin position="436"/>
        <end position="458"/>
    </location>
</feature>
<gene>
    <name evidence="10" type="ORF">CKAN_00618000</name>
</gene>
<dbReference type="SUPFAM" id="SSF48403">
    <property type="entry name" value="Ankyrin repeat"/>
    <property type="match status" value="1"/>
</dbReference>
<keyword evidence="3" id="KW-0677">Repeat</keyword>
<dbReference type="PANTHER" id="PTHR24186">
    <property type="entry name" value="PROTEIN PHOSPHATASE 1 REGULATORY SUBUNIT"/>
    <property type="match status" value="1"/>
</dbReference>
<comment type="subcellular location">
    <subcellularLocation>
        <location evidence="1">Membrane</location>
        <topology evidence="1">Multi-pass membrane protein</topology>
    </subcellularLocation>
</comment>
<evidence type="ECO:0000256" key="2">
    <source>
        <dbReference type="ARBA" id="ARBA00022692"/>
    </source>
</evidence>
<dbReference type="InterPro" id="IPR002110">
    <property type="entry name" value="Ankyrin_rpt"/>
</dbReference>
<dbReference type="Pfam" id="PF00023">
    <property type="entry name" value="Ank"/>
    <property type="match status" value="1"/>
</dbReference>
<feature type="repeat" description="ANK" evidence="7">
    <location>
        <begin position="207"/>
        <end position="239"/>
    </location>
</feature>
<feature type="domain" description="PGG" evidence="9">
    <location>
        <begin position="322"/>
        <end position="431"/>
    </location>
</feature>
<keyword evidence="11" id="KW-1185">Reference proteome</keyword>
<evidence type="ECO:0000256" key="8">
    <source>
        <dbReference type="SAM" id="Phobius"/>
    </source>
</evidence>
<dbReference type="EMBL" id="QPKB01000002">
    <property type="protein sequence ID" value="RWR77681.1"/>
    <property type="molecule type" value="Genomic_DNA"/>
</dbReference>
<evidence type="ECO:0000313" key="11">
    <source>
        <dbReference type="Proteomes" id="UP000283530"/>
    </source>
</evidence>
<evidence type="ECO:0000256" key="3">
    <source>
        <dbReference type="ARBA" id="ARBA00022737"/>
    </source>
</evidence>
<evidence type="ECO:0000313" key="10">
    <source>
        <dbReference type="EMBL" id="RWR77681.1"/>
    </source>
</evidence>
<keyword evidence="2 8" id="KW-0812">Transmembrane</keyword>
<sequence>MACVTEEELIKICQLGNLEEFKGLYNRNNSILDRKISGLEETPLHLASRFKHMVLVKEILKYGNHMAKARNGEEDTPLHVACRQGEKDIGEQLLNACSFLPYILNKDNQSALFVACSCGHKDLASLLCERMNFSAWDGISASCLRIASSKGYKEIVERILEQNPSSASGRDENGFSAMHFASREGHVDVIEVLLPIVPNLSSIRDNDGRTPLLLAAISGKVNVVNHLLPTSASSTSVEEDIIINPINMADNDGNTILHHAANKNWIKLAKDLVGMAGMNVTTANKQGMTALDILQRQPATSERDDLIKKLIARERVIPKSITAVQQSLLVVAALIVTITFQAGLNPPGGTWQDSNGRNQTSHKPGKAIQSETAPLLFSLFMASDALAFIVSLFLIPIIMILREEIMSVVNLLVVVAIIAMEVAFFLGMFLVSDRKISYRVEVFLLVMVTSVGLGWMGWKLKPLPTCRSTSETTLPSG</sequence>
<dbReference type="Gene3D" id="1.25.40.20">
    <property type="entry name" value="Ankyrin repeat-containing domain"/>
    <property type="match status" value="2"/>
</dbReference>
<feature type="transmembrane region" description="Helical" evidence="8">
    <location>
        <begin position="408"/>
        <end position="430"/>
    </location>
</feature>
<dbReference type="GO" id="GO:0005886">
    <property type="term" value="C:plasma membrane"/>
    <property type="evidence" value="ECO:0007669"/>
    <property type="project" value="TreeGrafter"/>
</dbReference>
<dbReference type="Pfam" id="PF12796">
    <property type="entry name" value="Ank_2"/>
    <property type="match status" value="2"/>
</dbReference>
<protein>
    <submittedName>
        <fullName evidence="10">Ankyrin repeat-containing-like protein</fullName>
    </submittedName>
</protein>
<dbReference type="OrthoDB" id="681126at2759"/>
<comment type="caution">
    <text evidence="10">The sequence shown here is derived from an EMBL/GenBank/DDBJ whole genome shotgun (WGS) entry which is preliminary data.</text>
</comment>
<dbReference type="AlphaFoldDB" id="A0A3S3Q2Y3"/>
<accession>A0A3S3Q2Y3</accession>
<name>A0A3S3Q2Y3_9MAGN</name>
<evidence type="ECO:0000256" key="4">
    <source>
        <dbReference type="ARBA" id="ARBA00022989"/>
    </source>
</evidence>
<dbReference type="SMART" id="SM00248">
    <property type="entry name" value="ANK"/>
    <property type="match status" value="7"/>
</dbReference>
<evidence type="ECO:0000256" key="5">
    <source>
        <dbReference type="ARBA" id="ARBA00023043"/>
    </source>
</evidence>
<dbReference type="InterPro" id="IPR026961">
    <property type="entry name" value="PGG_dom"/>
</dbReference>
<evidence type="ECO:0000259" key="9">
    <source>
        <dbReference type="Pfam" id="PF13962"/>
    </source>
</evidence>
<keyword evidence="5 7" id="KW-0040">ANK repeat</keyword>
<reference evidence="10 11" key="1">
    <citation type="journal article" date="2019" name="Nat. Plants">
        <title>Stout camphor tree genome fills gaps in understanding of flowering plant genome evolution.</title>
        <authorList>
            <person name="Chaw S.M."/>
            <person name="Liu Y.C."/>
            <person name="Wu Y.W."/>
            <person name="Wang H.Y."/>
            <person name="Lin C.I."/>
            <person name="Wu C.S."/>
            <person name="Ke H.M."/>
            <person name="Chang L.Y."/>
            <person name="Hsu C.Y."/>
            <person name="Yang H.T."/>
            <person name="Sudianto E."/>
            <person name="Hsu M.H."/>
            <person name="Wu K.P."/>
            <person name="Wang L.N."/>
            <person name="Leebens-Mack J.H."/>
            <person name="Tsai I.J."/>
        </authorList>
    </citation>
    <scope>NUCLEOTIDE SEQUENCE [LARGE SCALE GENOMIC DNA]</scope>
    <source>
        <strain evidence="11">cv. Chaw 1501</strain>
        <tissue evidence="10">Young leaves</tissue>
    </source>
</reference>
<dbReference type="STRING" id="337451.A0A3S3Q2Y3"/>
<evidence type="ECO:0000256" key="1">
    <source>
        <dbReference type="ARBA" id="ARBA00004141"/>
    </source>
</evidence>